<protein>
    <submittedName>
        <fullName evidence="10">Xylene monooxygenase electron transfer component</fullName>
    </submittedName>
</protein>
<evidence type="ECO:0000313" key="10">
    <source>
        <dbReference type="EMBL" id="EJP73910.1"/>
    </source>
</evidence>
<dbReference type="GO" id="GO:0004497">
    <property type="term" value="F:monooxygenase activity"/>
    <property type="evidence" value="ECO:0007669"/>
    <property type="project" value="UniProtKB-KW"/>
</dbReference>
<dbReference type="InterPro" id="IPR006058">
    <property type="entry name" value="2Fe2S_fd_BS"/>
</dbReference>
<comment type="cofactor">
    <cofactor evidence="8">
        <name>[2Fe-2S] cluster</name>
        <dbReference type="ChEBI" id="CHEBI:190135"/>
    </cofactor>
</comment>
<evidence type="ECO:0000256" key="2">
    <source>
        <dbReference type="ARBA" id="ARBA00022448"/>
    </source>
</evidence>
<dbReference type="CDD" id="cd00207">
    <property type="entry name" value="fer2"/>
    <property type="match status" value="1"/>
</dbReference>
<dbReference type="SUPFAM" id="SSF54292">
    <property type="entry name" value="2Fe-2S ferredoxin-like"/>
    <property type="match status" value="1"/>
</dbReference>
<keyword evidence="10" id="KW-0503">Monooxygenase</keyword>
<dbReference type="InterPro" id="IPR036010">
    <property type="entry name" value="2Fe-2S_ferredoxin-like_sf"/>
</dbReference>
<keyword evidence="4" id="KW-0479">Metal-binding</keyword>
<keyword evidence="5" id="KW-0249">Electron transport</keyword>
<accession>J4X530</accession>
<keyword evidence="3" id="KW-0001">2Fe-2S</keyword>
<dbReference type="PANTHER" id="PTHR43112">
    <property type="entry name" value="FERREDOXIN"/>
    <property type="match status" value="1"/>
</dbReference>
<dbReference type="PROSITE" id="PS00197">
    <property type="entry name" value="2FE2S_FER_1"/>
    <property type="match status" value="1"/>
</dbReference>
<keyword evidence="10" id="KW-0560">Oxidoreductase</keyword>
<evidence type="ECO:0000256" key="3">
    <source>
        <dbReference type="ARBA" id="ARBA00022714"/>
    </source>
</evidence>
<evidence type="ECO:0000256" key="4">
    <source>
        <dbReference type="ARBA" id="ARBA00022723"/>
    </source>
</evidence>
<evidence type="ECO:0000256" key="1">
    <source>
        <dbReference type="ARBA" id="ARBA00007874"/>
    </source>
</evidence>
<dbReference type="Pfam" id="PF00111">
    <property type="entry name" value="Fer2"/>
    <property type="match status" value="1"/>
</dbReference>
<name>J4X530_9GAMM</name>
<evidence type="ECO:0000256" key="5">
    <source>
        <dbReference type="ARBA" id="ARBA00022982"/>
    </source>
</evidence>
<reference evidence="10 11" key="1">
    <citation type="journal article" date="2012" name="ISME J.">
        <title>Genomic insights to SAR86, an abundant and uncultivated marine bacterial lineage.</title>
        <authorList>
            <person name="Dupont C.L."/>
            <person name="Rusch D.B."/>
            <person name="Yooseph S."/>
            <person name="Lombardo M.J."/>
            <person name="Richter R.A."/>
            <person name="Valas R."/>
            <person name="Novotny M."/>
            <person name="Yee-Greenbaum J."/>
            <person name="Selengut J.D."/>
            <person name="Haft D.H."/>
            <person name="Halpern A.L."/>
            <person name="Lasken R.S."/>
            <person name="Nealson K."/>
            <person name="Friedman R."/>
            <person name="Venter J.C."/>
        </authorList>
    </citation>
    <scope>NUCLEOTIDE SEQUENCE [LARGE SCALE GENOMIC DNA]</scope>
</reference>
<dbReference type="GO" id="GO:0051537">
    <property type="term" value="F:2 iron, 2 sulfur cluster binding"/>
    <property type="evidence" value="ECO:0007669"/>
    <property type="project" value="UniProtKB-KW"/>
</dbReference>
<gene>
    <name evidence="10" type="ORF">NT02SARS_0510</name>
</gene>
<dbReference type="AlphaFoldDB" id="J4X530"/>
<evidence type="ECO:0000256" key="7">
    <source>
        <dbReference type="ARBA" id="ARBA00023014"/>
    </source>
</evidence>
<feature type="domain" description="2Fe-2S ferredoxin-type" evidence="9">
    <location>
        <begin position="10"/>
        <end position="102"/>
    </location>
</feature>
<dbReference type="Gene3D" id="3.10.20.30">
    <property type="match status" value="1"/>
</dbReference>
<organism evidence="10 11">
    <name type="scientific">SAR86 cluster bacterium SAR86B</name>
    <dbReference type="NCBI Taxonomy" id="1123867"/>
    <lineage>
        <taxon>Bacteria</taxon>
        <taxon>Pseudomonadati</taxon>
        <taxon>Pseudomonadota</taxon>
        <taxon>Gammaproteobacteria</taxon>
        <taxon>SAR86 cluster</taxon>
    </lineage>
</organism>
<keyword evidence="6" id="KW-0408">Iron</keyword>
<dbReference type="EMBL" id="JH611164">
    <property type="protein sequence ID" value="EJP73910.1"/>
    <property type="molecule type" value="Genomic_DNA"/>
</dbReference>
<dbReference type="InterPro" id="IPR012675">
    <property type="entry name" value="Beta-grasp_dom_sf"/>
</dbReference>
<evidence type="ECO:0000313" key="11">
    <source>
        <dbReference type="Proteomes" id="UP000010116"/>
    </source>
</evidence>
<evidence type="ECO:0000256" key="8">
    <source>
        <dbReference type="ARBA" id="ARBA00034078"/>
    </source>
</evidence>
<evidence type="ECO:0000259" key="9">
    <source>
        <dbReference type="PROSITE" id="PS51085"/>
    </source>
</evidence>
<sequence>MFGLFTKKNKDFIASVNENSFEVKVIKGKTLLSSALDQGIDWPHRCKVGSCGSCKCKIISGKIKPQIDFAYVLDQEELDAGYVLACQSELKSDIEVEVIFKNKQE</sequence>
<keyword evidence="7" id="KW-0411">Iron-sulfur</keyword>
<evidence type="ECO:0000256" key="6">
    <source>
        <dbReference type="ARBA" id="ARBA00023004"/>
    </source>
</evidence>
<dbReference type="PROSITE" id="PS51085">
    <property type="entry name" value="2FE2S_FER_2"/>
    <property type="match status" value="1"/>
</dbReference>
<comment type="similarity">
    <text evidence="1">Belongs to the 2Fe2S plant-type ferredoxin family.</text>
</comment>
<dbReference type="InterPro" id="IPR001041">
    <property type="entry name" value="2Fe-2S_ferredoxin-type"/>
</dbReference>
<dbReference type="GO" id="GO:0046872">
    <property type="term" value="F:metal ion binding"/>
    <property type="evidence" value="ECO:0007669"/>
    <property type="project" value="UniProtKB-KW"/>
</dbReference>
<dbReference type="HOGENOM" id="CLU_082632_8_0_6"/>
<keyword evidence="2" id="KW-0813">Transport</keyword>
<dbReference type="Proteomes" id="UP000010116">
    <property type="component" value="Unassembled WGS sequence"/>
</dbReference>
<dbReference type="PANTHER" id="PTHR43112:SF3">
    <property type="entry name" value="FERREDOXIN-2, CHLOROPLASTIC"/>
    <property type="match status" value="1"/>
</dbReference>
<proteinExistence type="inferred from homology"/>